<evidence type="ECO:0000313" key="2">
    <source>
        <dbReference type="Proteomes" id="UP001451606"/>
    </source>
</evidence>
<dbReference type="KEGG" id="omr:OXIME_000150"/>
<protein>
    <recommendedName>
        <fullName evidence="3">Solute-binding protein family 5 domain-containing protein</fullName>
    </recommendedName>
</protein>
<evidence type="ECO:0008006" key="3">
    <source>
        <dbReference type="Google" id="ProtNLM"/>
    </source>
</evidence>
<sequence length="346" mass="38019">MKSGQTAWVIPGADGGFDQIVLWGDILLAVAGNQLYDEFTYGLMSPALMNDINITNNYFSVFENDSYSGEQSLTWTQGIPLVTQGKVAFQDNGNWETNYAYDYLNVTNYPAIDPYTSWKNITLMSNSFPGTGKYFEMISDSVAVPTGKSQINGLAFAKYFASFAGQKIFTKWKAVTFYDNITTNYFNTPAQWYSYQQAKKTPSNDWVYQLQAGMFDGPTATFESALTAFSESFSSGGSNSNYLSASFTLYKAIKGVLSTTYTDWQAANSLGLGYLGYAGHPFGGYLPPWANTTANRTVSTGISSTISNIQSDIHGTGSQVEYIYVSPFSISYLENMVANGISGIKR</sequence>
<dbReference type="AlphaFoldDB" id="A0AAX4NFV4"/>
<reference evidence="1 2" key="1">
    <citation type="submission" date="2023-09" db="EMBL/GenBank/DDBJ databases">
        <authorList>
            <person name="Golyshina O.V."/>
            <person name="Lunev E.A."/>
            <person name="Bargiela R."/>
            <person name="Gaines M.C."/>
            <person name="Daum B."/>
            <person name="Bale N.J."/>
            <person name="Koenen M."/>
            <person name="Sinninghe Damst J.S."/>
            <person name="Yakimov M."/>
            <person name="Golyshin P.N."/>
        </authorList>
    </citation>
    <scope>NUCLEOTIDE SEQUENCE [LARGE SCALE GENOMIC DNA]</scope>
    <source>
        <strain evidence="1 2">M1</strain>
    </source>
</reference>
<dbReference type="RefSeq" id="WP_393971583.1">
    <property type="nucleotide sequence ID" value="NZ_CP133772.1"/>
</dbReference>
<gene>
    <name evidence="1" type="ORF">OXIME_000150</name>
</gene>
<organism evidence="1 2">
    <name type="scientific">Oxyplasma meridianum</name>
    <dbReference type="NCBI Taxonomy" id="3073602"/>
    <lineage>
        <taxon>Archaea</taxon>
        <taxon>Methanobacteriati</taxon>
        <taxon>Thermoplasmatota</taxon>
        <taxon>Thermoplasmata</taxon>
        <taxon>Thermoplasmatales</taxon>
        <taxon>Thermoplasmataceae</taxon>
        <taxon>Oxyplasma</taxon>
    </lineage>
</organism>
<keyword evidence="2" id="KW-1185">Reference proteome</keyword>
<evidence type="ECO:0000313" key="1">
    <source>
        <dbReference type="EMBL" id="WYX99615.1"/>
    </source>
</evidence>
<name>A0AAX4NFV4_9ARCH</name>
<dbReference type="EMBL" id="CP133772">
    <property type="protein sequence ID" value="WYX99615.1"/>
    <property type="molecule type" value="Genomic_DNA"/>
</dbReference>
<accession>A0AAX4NFV4</accession>
<dbReference type="Proteomes" id="UP001451606">
    <property type="component" value="Chromosome"/>
</dbReference>
<dbReference type="Gene3D" id="3.40.190.10">
    <property type="entry name" value="Periplasmic binding protein-like II"/>
    <property type="match status" value="2"/>
</dbReference>
<proteinExistence type="predicted"/>
<dbReference type="GeneID" id="95966873"/>